<dbReference type="RefSeq" id="WP_137339110.1">
    <property type="nucleotide sequence ID" value="NZ_BSQH01000017.1"/>
</dbReference>
<dbReference type="InterPro" id="IPR014729">
    <property type="entry name" value="Rossmann-like_a/b/a_fold"/>
</dbReference>
<dbReference type="Gene3D" id="3.60.20.10">
    <property type="entry name" value="Glutamine Phosphoribosylpyrophosphate, subunit 1, domain 1"/>
    <property type="match status" value="1"/>
</dbReference>
<feature type="domain" description="Asparagine synthetase" evidence="4">
    <location>
        <begin position="224"/>
        <end position="610"/>
    </location>
</feature>
<dbReference type="OrthoDB" id="9763290at2"/>
<evidence type="ECO:0000313" key="5">
    <source>
        <dbReference type="EMBL" id="TKT93434.1"/>
    </source>
</evidence>
<keyword evidence="6" id="KW-1185">Reference proteome</keyword>
<dbReference type="PANTHER" id="PTHR43284:SF1">
    <property type="entry name" value="ASPARAGINE SYNTHETASE"/>
    <property type="match status" value="1"/>
</dbReference>
<evidence type="ECO:0000256" key="3">
    <source>
        <dbReference type="ARBA" id="ARBA00048741"/>
    </source>
</evidence>
<dbReference type="PANTHER" id="PTHR43284">
    <property type="entry name" value="ASPARAGINE SYNTHETASE (GLUTAMINE-HYDROLYZING)"/>
    <property type="match status" value="1"/>
</dbReference>
<dbReference type="SUPFAM" id="SSF56235">
    <property type="entry name" value="N-terminal nucleophile aminohydrolases (Ntn hydrolases)"/>
    <property type="match status" value="1"/>
</dbReference>
<dbReference type="GO" id="GO:0004066">
    <property type="term" value="F:asparagine synthase (glutamine-hydrolyzing) activity"/>
    <property type="evidence" value="ECO:0007669"/>
    <property type="project" value="UniProtKB-EC"/>
</dbReference>
<dbReference type="Proteomes" id="UP000304900">
    <property type="component" value="Unassembled WGS sequence"/>
</dbReference>
<dbReference type="InterPro" id="IPR029055">
    <property type="entry name" value="Ntn_hydrolases_N"/>
</dbReference>
<dbReference type="SUPFAM" id="SSF52402">
    <property type="entry name" value="Adenine nucleotide alpha hydrolases-like"/>
    <property type="match status" value="1"/>
</dbReference>
<comment type="catalytic activity">
    <reaction evidence="3">
        <text>L-aspartate + L-glutamine + ATP + H2O = L-asparagine + L-glutamate + AMP + diphosphate + H(+)</text>
        <dbReference type="Rhea" id="RHEA:12228"/>
        <dbReference type="ChEBI" id="CHEBI:15377"/>
        <dbReference type="ChEBI" id="CHEBI:15378"/>
        <dbReference type="ChEBI" id="CHEBI:29985"/>
        <dbReference type="ChEBI" id="CHEBI:29991"/>
        <dbReference type="ChEBI" id="CHEBI:30616"/>
        <dbReference type="ChEBI" id="CHEBI:33019"/>
        <dbReference type="ChEBI" id="CHEBI:58048"/>
        <dbReference type="ChEBI" id="CHEBI:58359"/>
        <dbReference type="ChEBI" id="CHEBI:456215"/>
        <dbReference type="EC" id="6.3.5.4"/>
    </reaction>
</comment>
<evidence type="ECO:0000313" key="6">
    <source>
        <dbReference type="Proteomes" id="UP000304900"/>
    </source>
</evidence>
<protein>
    <recommendedName>
        <fullName evidence="2">asparagine synthase (glutamine-hydrolyzing)</fullName>
        <ecNumber evidence="2">6.3.5.4</ecNumber>
    </recommendedName>
</protein>
<dbReference type="Pfam" id="PF00733">
    <property type="entry name" value="Asn_synthase"/>
    <property type="match status" value="1"/>
</dbReference>
<reference evidence="5 6" key="1">
    <citation type="submission" date="2019-05" db="EMBL/GenBank/DDBJ databases">
        <title>Dyadobacter AR-3-8 sp. nov., isolated from arctic soil.</title>
        <authorList>
            <person name="Chaudhary D.K."/>
        </authorList>
    </citation>
    <scope>NUCLEOTIDE SEQUENCE [LARGE SCALE GENOMIC DNA]</scope>
    <source>
        <strain evidence="5 6">AR-3-8</strain>
    </source>
</reference>
<organism evidence="5 6">
    <name type="scientific">Dyadobacter frigoris</name>
    <dbReference type="NCBI Taxonomy" id="2576211"/>
    <lineage>
        <taxon>Bacteria</taxon>
        <taxon>Pseudomonadati</taxon>
        <taxon>Bacteroidota</taxon>
        <taxon>Cytophagia</taxon>
        <taxon>Cytophagales</taxon>
        <taxon>Spirosomataceae</taxon>
        <taxon>Dyadobacter</taxon>
    </lineage>
</organism>
<evidence type="ECO:0000256" key="2">
    <source>
        <dbReference type="ARBA" id="ARBA00012737"/>
    </source>
</evidence>
<dbReference type="EMBL" id="SZVO01000002">
    <property type="protein sequence ID" value="TKT93434.1"/>
    <property type="molecule type" value="Genomic_DNA"/>
</dbReference>
<dbReference type="GO" id="GO:0006529">
    <property type="term" value="P:asparagine biosynthetic process"/>
    <property type="evidence" value="ECO:0007669"/>
    <property type="project" value="InterPro"/>
</dbReference>
<proteinExistence type="predicted"/>
<comment type="caution">
    <text evidence="5">The sequence shown here is derived from an EMBL/GenBank/DDBJ whole genome shotgun (WGS) entry which is preliminary data.</text>
</comment>
<accession>A0A4U6DFR8</accession>
<gene>
    <name evidence="5" type="ORF">FDK13_06175</name>
</gene>
<sequence>MSFRGIFRFDQIPLNRPVIKSNQIGLIYSKGHVIIEKSFLDRESSNTFLFFHSKDGKQPFQNTLDYKDVHYGNVLKPSITSIENIDHFNDLICDKNFPISTAILYNEQNGHLEIARSAFGLVPLFYIHVPNQFTAFAADIKSLLQIQEIKSIISVNSVTIWNYLSLTKEGVPYGANTFFNHISSIIPGQKIVFTSNELKNEIYMRYNPTKWDHINSLNEYGEEFKHLFSKSVQRCLDGKNIIGAQLSGGLDSSSVSTVARLIKPDSEFHVFYSETHSPMANEKHFSLEVAEKINASHHIIIPSLNDIDTLIRHTELYGQPEQMALSPTFQGGLIQNAKESNCDILLTGHDGDSVVGKGNDFLNSLFRAENWLRLKIELSNLARNNNFYSLDQNWNGLTDITKEQLIYQNFFYKRLIYCLKNLSFKQYIKLIAVADNVFNIKRTKSVGAGIEALIYILQKKISSSPNSIQKYTYQEIREGNPSISETTRFIDDKNAEFTDSILFTQSIRINEEYFALARHYDFSIRHPFYDPNLYELCLAVPQLIKFGNGIGRAHLRKAMEGILPESVRTRADKAIFNTYAKDSALRLFDQGRDFLVDSSPVWDHVDKKKFFLAVRILQRKEQHSGTQHLMTFFVNRTIFLAVWLYSLK</sequence>
<dbReference type="AlphaFoldDB" id="A0A4U6DFR8"/>
<dbReference type="EC" id="6.3.5.4" evidence="2"/>
<name>A0A4U6DFR8_9BACT</name>
<dbReference type="InterPro" id="IPR001962">
    <property type="entry name" value="Asn_synthase"/>
</dbReference>
<evidence type="ECO:0000259" key="4">
    <source>
        <dbReference type="Pfam" id="PF00733"/>
    </source>
</evidence>
<dbReference type="Gene3D" id="3.40.50.620">
    <property type="entry name" value="HUPs"/>
    <property type="match status" value="2"/>
</dbReference>
<comment type="pathway">
    <text evidence="1">Amino-acid biosynthesis; L-asparagine biosynthesis; L-asparagine from L-aspartate (L-Gln route): step 1/1.</text>
</comment>
<evidence type="ECO:0000256" key="1">
    <source>
        <dbReference type="ARBA" id="ARBA00005187"/>
    </source>
</evidence>
<dbReference type="InterPro" id="IPR051786">
    <property type="entry name" value="ASN_synthetase/amidase"/>
</dbReference>